<reference evidence="1 2" key="1">
    <citation type="submission" date="2024-03" db="EMBL/GenBank/DDBJ databases">
        <title>Aquirufa genome sequencing.</title>
        <authorList>
            <person name="Pitt A."/>
            <person name="Hahn M.W."/>
        </authorList>
    </citation>
    <scope>NUCLEOTIDE SEQUENCE [LARGE SCALE GENOMIC DNA]</scope>
    <source>
        <strain evidence="1 2">KTFRIE-69F</strain>
    </source>
</reference>
<dbReference type="Gene3D" id="3.40.50.150">
    <property type="entry name" value="Vaccinia Virus protein VP39"/>
    <property type="match status" value="1"/>
</dbReference>
<organism evidence="1 2">
    <name type="scientific">Aquirufa originis</name>
    <dbReference type="NCBI Taxonomy" id="3096514"/>
    <lineage>
        <taxon>Bacteria</taxon>
        <taxon>Pseudomonadati</taxon>
        <taxon>Bacteroidota</taxon>
        <taxon>Cytophagia</taxon>
        <taxon>Cytophagales</taxon>
        <taxon>Flectobacillaceae</taxon>
        <taxon>Aquirufa</taxon>
    </lineage>
</organism>
<evidence type="ECO:0000313" key="2">
    <source>
        <dbReference type="Proteomes" id="UP001598112"/>
    </source>
</evidence>
<keyword evidence="1" id="KW-0808">Transferase</keyword>
<dbReference type="GO" id="GO:0008168">
    <property type="term" value="F:methyltransferase activity"/>
    <property type="evidence" value="ECO:0007669"/>
    <property type="project" value="UniProtKB-KW"/>
</dbReference>
<accession>A0ABW6D970</accession>
<dbReference type="EC" id="2.1.1.-" evidence="1"/>
<dbReference type="GO" id="GO:0032259">
    <property type="term" value="P:methylation"/>
    <property type="evidence" value="ECO:0007669"/>
    <property type="project" value="UniProtKB-KW"/>
</dbReference>
<comment type="caution">
    <text evidence="1">The sequence shown here is derived from an EMBL/GenBank/DDBJ whole genome shotgun (WGS) entry which is preliminary data.</text>
</comment>
<proteinExistence type="predicted"/>
<gene>
    <name evidence="1" type="ORF">SKC35_07850</name>
</gene>
<keyword evidence="1" id="KW-0489">Methyltransferase</keyword>
<keyword evidence="2" id="KW-1185">Reference proteome</keyword>
<name>A0ABW6D970_9BACT</name>
<dbReference type="Proteomes" id="UP001598112">
    <property type="component" value="Unassembled WGS sequence"/>
</dbReference>
<dbReference type="InterPro" id="IPR029063">
    <property type="entry name" value="SAM-dependent_MTases_sf"/>
</dbReference>
<dbReference type="SUPFAM" id="SSF53335">
    <property type="entry name" value="S-adenosyl-L-methionine-dependent methyltransferases"/>
    <property type="match status" value="1"/>
</dbReference>
<dbReference type="RefSeq" id="WP_377978860.1">
    <property type="nucleotide sequence ID" value="NZ_JBBKXY010000002.1"/>
</dbReference>
<protein>
    <submittedName>
        <fullName evidence="1">Class I SAM-dependent methyltransferase</fullName>
        <ecNumber evidence="1">2.1.1.-</ecNumber>
    </submittedName>
</protein>
<dbReference type="EMBL" id="JBBKXY010000002">
    <property type="protein sequence ID" value="MFD3293597.1"/>
    <property type="molecule type" value="Genomic_DNA"/>
</dbReference>
<sequence length="256" mass="29702">MNDLQSYFLNNKGRVINKWEHYFDIYDRYFNKYREQPNVVILEIGVANGGSIEMWKNYFGPNAKIFGIDINPECKKFESENVKIFIGSQSDKIFLNQVKQSIPQLDILIDDGGHSMSQQITTFEVMFEHVKNDGIFLCEDVHTSYWLPYGGGYKRSGTFIEYTKNLIDSLYGFHSKQNSLKITDFTKSTNSIHFYDSIVVIEKKRREKPVDLCTGTISLSTKPSNKKGPIDLCIKGFLFGTNYVLRFLRIKGFIWK</sequence>
<evidence type="ECO:0000313" key="1">
    <source>
        <dbReference type="EMBL" id="MFD3293597.1"/>
    </source>
</evidence>